<gene>
    <name evidence="1" type="ORF">SCUD_LOCUS11710</name>
</gene>
<evidence type="ECO:0000313" key="3">
    <source>
        <dbReference type="WBParaSite" id="SCUD_0001171001-mRNA-1"/>
    </source>
</evidence>
<name>A0A183K9M7_9TREM</name>
<evidence type="ECO:0000313" key="2">
    <source>
        <dbReference type="Proteomes" id="UP000279833"/>
    </source>
</evidence>
<protein>
    <submittedName>
        <fullName evidence="1 3">Uncharacterized protein</fullName>
    </submittedName>
</protein>
<proteinExistence type="predicted"/>
<keyword evidence="2" id="KW-1185">Reference proteome</keyword>
<reference evidence="3" key="1">
    <citation type="submission" date="2016-06" db="UniProtKB">
        <authorList>
            <consortium name="WormBaseParasite"/>
        </authorList>
    </citation>
    <scope>IDENTIFICATION</scope>
</reference>
<dbReference type="WBParaSite" id="SCUD_0001171001-mRNA-1">
    <property type="protein sequence ID" value="SCUD_0001171001-mRNA-1"/>
    <property type="gene ID" value="SCUD_0001171001"/>
</dbReference>
<evidence type="ECO:0000313" key="1">
    <source>
        <dbReference type="EMBL" id="VDP45724.1"/>
    </source>
</evidence>
<sequence length="33" mass="3943">MVISWIYNHQSILQNKEGGNYNECYPVLSNNQW</sequence>
<organism evidence="3">
    <name type="scientific">Schistosoma curassoni</name>
    <dbReference type="NCBI Taxonomy" id="6186"/>
    <lineage>
        <taxon>Eukaryota</taxon>
        <taxon>Metazoa</taxon>
        <taxon>Spiralia</taxon>
        <taxon>Lophotrochozoa</taxon>
        <taxon>Platyhelminthes</taxon>
        <taxon>Trematoda</taxon>
        <taxon>Digenea</taxon>
        <taxon>Strigeidida</taxon>
        <taxon>Schistosomatoidea</taxon>
        <taxon>Schistosomatidae</taxon>
        <taxon>Schistosoma</taxon>
    </lineage>
</organism>
<reference evidence="1 2" key="2">
    <citation type="submission" date="2018-11" db="EMBL/GenBank/DDBJ databases">
        <authorList>
            <consortium name="Pathogen Informatics"/>
        </authorList>
    </citation>
    <scope>NUCLEOTIDE SEQUENCE [LARGE SCALE GENOMIC DNA]</scope>
    <source>
        <strain evidence="1">Dakar</strain>
        <strain evidence="2">Dakar, Senegal</strain>
    </source>
</reference>
<dbReference type="Proteomes" id="UP000279833">
    <property type="component" value="Unassembled WGS sequence"/>
</dbReference>
<dbReference type="EMBL" id="UZAK01034593">
    <property type="protein sequence ID" value="VDP45724.1"/>
    <property type="molecule type" value="Genomic_DNA"/>
</dbReference>
<dbReference type="AlphaFoldDB" id="A0A183K9M7"/>
<accession>A0A183K9M7</accession>